<comment type="caution">
    <text evidence="1">The sequence shown here is derived from an EMBL/GenBank/DDBJ whole genome shotgun (WGS) entry which is preliminary data.</text>
</comment>
<protein>
    <submittedName>
        <fullName evidence="1">Uncharacterized protein</fullName>
    </submittedName>
</protein>
<dbReference type="AlphaFoldDB" id="A0AAN9AYZ3"/>
<organism evidence="1 2">
    <name type="scientific">Littorina saxatilis</name>
    <dbReference type="NCBI Taxonomy" id="31220"/>
    <lineage>
        <taxon>Eukaryota</taxon>
        <taxon>Metazoa</taxon>
        <taxon>Spiralia</taxon>
        <taxon>Lophotrochozoa</taxon>
        <taxon>Mollusca</taxon>
        <taxon>Gastropoda</taxon>
        <taxon>Caenogastropoda</taxon>
        <taxon>Littorinimorpha</taxon>
        <taxon>Littorinoidea</taxon>
        <taxon>Littorinidae</taxon>
        <taxon>Littorina</taxon>
    </lineage>
</organism>
<gene>
    <name evidence="1" type="ORF">V1264_005162</name>
</gene>
<proteinExistence type="predicted"/>
<name>A0AAN9AYZ3_9CAEN</name>
<evidence type="ECO:0000313" key="1">
    <source>
        <dbReference type="EMBL" id="KAK7095797.1"/>
    </source>
</evidence>
<accession>A0AAN9AYZ3</accession>
<dbReference type="EMBL" id="JBAMIC010000014">
    <property type="protein sequence ID" value="KAK7095797.1"/>
    <property type="molecule type" value="Genomic_DNA"/>
</dbReference>
<dbReference type="Proteomes" id="UP001374579">
    <property type="component" value="Unassembled WGS sequence"/>
</dbReference>
<evidence type="ECO:0000313" key="2">
    <source>
        <dbReference type="Proteomes" id="UP001374579"/>
    </source>
</evidence>
<keyword evidence="2" id="KW-1185">Reference proteome</keyword>
<reference evidence="1 2" key="1">
    <citation type="submission" date="2024-02" db="EMBL/GenBank/DDBJ databases">
        <title>Chromosome-scale genome assembly of the rough periwinkle Littorina saxatilis.</title>
        <authorList>
            <person name="De Jode A."/>
            <person name="Faria R."/>
            <person name="Formenti G."/>
            <person name="Sims Y."/>
            <person name="Smith T.P."/>
            <person name="Tracey A."/>
            <person name="Wood J.M.D."/>
            <person name="Zagrodzka Z.B."/>
            <person name="Johannesson K."/>
            <person name="Butlin R.K."/>
            <person name="Leder E.H."/>
        </authorList>
    </citation>
    <scope>NUCLEOTIDE SEQUENCE [LARGE SCALE GENOMIC DNA]</scope>
    <source>
        <strain evidence="1">Snail1</strain>
        <tissue evidence="1">Muscle</tissue>
    </source>
</reference>
<sequence>MANIQCGSGQTVITVDNDVDKGYRFGRKFMANVTVNITSVNSMGAATSQINRLHIGKLLEMQATGDYNMTIWDWTFSGPEEPDQASRITGHYDRARWTAYLAAGQLAVNLTDGGTVLTIACSDPDYSAFEDWPHTLCGGPNNKNIYQTYREDGFHMITDRHHLENDQKGGVRDIIALIKQSVQQSKPICHEATSIAQSTCADMGDKLYRIRNALVTFDRCMEVAKLDQFELYVASLRTLCGVPGTNPELDVCHLFREVAGHCRVDADHLHMVQLLNMAGCNPTFSTTTTAKAPRFWWWK</sequence>